<sequence>MSHTTPMVEDGPTGADRLKPFVPYLLVLPGLLFVMGVLGYAVVGGIILSLNETDMFMNKTFVGLKNYIDVFADPRFQAAMLRTLSFVVISIVLGIFMSMSFALVLYKVVRGRRFFRGLSLVPYFVSGIATAVMFRFIFTTSGGFVNTVLAQLGLPAQSWLGDPTLAFVVAIMANCWFMVPFASLILLGGIQTIDKDLYDAAAIDGANPIQIFFRITLPLIKPMLGVSLIWVSYISFSTFDIVLALTSGGPLKATELVSIYMYELAFRQLNFGQGAVLMVVLLVFNTVLSLIYIKIFVMGDRRHSEAGK</sequence>
<keyword evidence="2 7" id="KW-0813">Transport</keyword>
<feature type="transmembrane region" description="Helical" evidence="7">
    <location>
        <begin position="120"/>
        <end position="145"/>
    </location>
</feature>
<keyword evidence="4 7" id="KW-0812">Transmembrane</keyword>
<accession>A0ABY2KJQ9</accession>
<evidence type="ECO:0000256" key="3">
    <source>
        <dbReference type="ARBA" id="ARBA00022475"/>
    </source>
</evidence>
<dbReference type="PROSITE" id="PS50928">
    <property type="entry name" value="ABC_TM1"/>
    <property type="match status" value="1"/>
</dbReference>
<dbReference type="InterPro" id="IPR051393">
    <property type="entry name" value="ABC_transporter_permease"/>
</dbReference>
<keyword evidence="6 7" id="KW-0472">Membrane</keyword>
<feature type="transmembrane region" description="Helical" evidence="7">
    <location>
        <begin position="271"/>
        <end position="293"/>
    </location>
</feature>
<evidence type="ECO:0000256" key="6">
    <source>
        <dbReference type="ARBA" id="ARBA00023136"/>
    </source>
</evidence>
<dbReference type="Gene3D" id="1.10.3720.10">
    <property type="entry name" value="MetI-like"/>
    <property type="match status" value="1"/>
</dbReference>
<keyword evidence="5 7" id="KW-1133">Transmembrane helix</keyword>
<dbReference type="CDD" id="cd06261">
    <property type="entry name" value="TM_PBP2"/>
    <property type="match status" value="1"/>
</dbReference>
<reference evidence="9 10" key="1">
    <citation type="submission" date="2018-11" db="EMBL/GenBank/DDBJ databases">
        <title>Tabrizicola sp. isolated from sediment of alpine lake.</title>
        <authorList>
            <person name="Liu Z."/>
        </authorList>
    </citation>
    <scope>NUCLEOTIDE SEQUENCE [LARGE SCALE GENOMIC DNA]</scope>
    <source>
        <strain evidence="9 10">DRYC-M-16</strain>
    </source>
</reference>
<name>A0ABY2KJQ9_9RHOB</name>
<evidence type="ECO:0000313" key="9">
    <source>
        <dbReference type="EMBL" id="TGD42646.1"/>
    </source>
</evidence>
<evidence type="ECO:0000256" key="1">
    <source>
        <dbReference type="ARBA" id="ARBA00004651"/>
    </source>
</evidence>
<evidence type="ECO:0000259" key="8">
    <source>
        <dbReference type="PROSITE" id="PS50928"/>
    </source>
</evidence>
<dbReference type="PANTHER" id="PTHR30193">
    <property type="entry name" value="ABC TRANSPORTER PERMEASE PROTEIN"/>
    <property type="match status" value="1"/>
</dbReference>
<dbReference type="Pfam" id="PF00528">
    <property type="entry name" value="BPD_transp_1"/>
    <property type="match status" value="1"/>
</dbReference>
<dbReference type="PANTHER" id="PTHR30193:SF37">
    <property type="entry name" value="INNER MEMBRANE ABC TRANSPORTER PERMEASE PROTEIN YCJO"/>
    <property type="match status" value="1"/>
</dbReference>
<feature type="transmembrane region" description="Helical" evidence="7">
    <location>
        <begin position="21"/>
        <end position="48"/>
    </location>
</feature>
<dbReference type="Proteomes" id="UP000297741">
    <property type="component" value="Unassembled WGS sequence"/>
</dbReference>
<dbReference type="EMBL" id="RPEM01000008">
    <property type="protein sequence ID" value="TGD42646.1"/>
    <property type="molecule type" value="Genomic_DNA"/>
</dbReference>
<comment type="caution">
    <text evidence="9">The sequence shown here is derived from an EMBL/GenBank/DDBJ whole genome shotgun (WGS) entry which is preliminary data.</text>
</comment>
<evidence type="ECO:0000256" key="2">
    <source>
        <dbReference type="ARBA" id="ARBA00022448"/>
    </source>
</evidence>
<dbReference type="SUPFAM" id="SSF161098">
    <property type="entry name" value="MetI-like"/>
    <property type="match status" value="1"/>
</dbReference>
<organism evidence="9 10">
    <name type="scientific">Pseudotabrizicola sediminis</name>
    <dbReference type="NCBI Taxonomy" id="2486418"/>
    <lineage>
        <taxon>Bacteria</taxon>
        <taxon>Pseudomonadati</taxon>
        <taxon>Pseudomonadota</taxon>
        <taxon>Alphaproteobacteria</taxon>
        <taxon>Rhodobacterales</taxon>
        <taxon>Paracoccaceae</taxon>
        <taxon>Pseudotabrizicola</taxon>
    </lineage>
</organism>
<gene>
    <name evidence="9" type="ORF">EEB11_12935</name>
</gene>
<keyword evidence="10" id="KW-1185">Reference proteome</keyword>
<evidence type="ECO:0000313" key="10">
    <source>
        <dbReference type="Proteomes" id="UP000297741"/>
    </source>
</evidence>
<evidence type="ECO:0000256" key="5">
    <source>
        <dbReference type="ARBA" id="ARBA00022989"/>
    </source>
</evidence>
<proteinExistence type="inferred from homology"/>
<protein>
    <submittedName>
        <fullName evidence="9">Sugar ABC transporter permease</fullName>
    </submittedName>
</protein>
<keyword evidence="3" id="KW-1003">Cell membrane</keyword>
<feature type="transmembrane region" description="Helical" evidence="7">
    <location>
        <begin position="84"/>
        <end position="108"/>
    </location>
</feature>
<comment type="subcellular location">
    <subcellularLocation>
        <location evidence="1 7">Cell membrane</location>
        <topology evidence="1 7">Multi-pass membrane protein</topology>
    </subcellularLocation>
</comment>
<dbReference type="InterPro" id="IPR035906">
    <property type="entry name" value="MetI-like_sf"/>
</dbReference>
<comment type="similarity">
    <text evidence="7">Belongs to the binding-protein-dependent transport system permease family.</text>
</comment>
<feature type="transmembrane region" description="Helical" evidence="7">
    <location>
        <begin position="165"/>
        <end position="187"/>
    </location>
</feature>
<dbReference type="InterPro" id="IPR000515">
    <property type="entry name" value="MetI-like"/>
</dbReference>
<evidence type="ECO:0000256" key="4">
    <source>
        <dbReference type="ARBA" id="ARBA00022692"/>
    </source>
</evidence>
<feature type="domain" description="ABC transmembrane type-1" evidence="8">
    <location>
        <begin position="80"/>
        <end position="292"/>
    </location>
</feature>
<evidence type="ECO:0000256" key="7">
    <source>
        <dbReference type="RuleBase" id="RU363032"/>
    </source>
</evidence>
<dbReference type="RefSeq" id="WP_135431993.1">
    <property type="nucleotide sequence ID" value="NZ_RPEM01000008.1"/>
</dbReference>